<dbReference type="GO" id="GO:0009399">
    <property type="term" value="P:nitrogen fixation"/>
    <property type="evidence" value="ECO:0007669"/>
    <property type="project" value="InterPro"/>
</dbReference>
<keyword evidence="2" id="KW-1185">Reference proteome</keyword>
<evidence type="ECO:0000313" key="2">
    <source>
        <dbReference type="Proteomes" id="UP000283458"/>
    </source>
</evidence>
<dbReference type="Pfam" id="PF06988">
    <property type="entry name" value="NifT"/>
    <property type="match status" value="1"/>
</dbReference>
<protein>
    <submittedName>
        <fullName evidence="1">Putative nitrogen fixation protein NifT</fullName>
    </submittedName>
</protein>
<sequence length="69" mass="7773">MKVMIRKVAEGYTIYVAKKDLEEPITEMENPGLWGGWVKVANGWTLDLPEMPADTRLPITVEAKKRGAE</sequence>
<gene>
    <name evidence="1" type="primary">nifT</name>
    <name evidence="1" type="ORF">D3877_08035</name>
</gene>
<dbReference type="EMBL" id="QYUL01000001">
    <property type="protein sequence ID" value="RJF84475.1"/>
    <property type="molecule type" value="Genomic_DNA"/>
</dbReference>
<dbReference type="AlphaFoldDB" id="A0A418W375"/>
<dbReference type="RefSeq" id="WP_119830125.1">
    <property type="nucleotide sequence ID" value="NZ_QYUL01000001.1"/>
</dbReference>
<proteinExistence type="predicted"/>
<dbReference type="Proteomes" id="UP000283458">
    <property type="component" value="Unassembled WGS sequence"/>
</dbReference>
<dbReference type="NCBIfam" id="TIGR02934">
    <property type="entry name" value="nifT_nitrog"/>
    <property type="match status" value="1"/>
</dbReference>
<dbReference type="SUPFAM" id="SSF159203">
    <property type="entry name" value="NifT/FixU-like"/>
    <property type="match status" value="1"/>
</dbReference>
<organism evidence="1 2">
    <name type="scientific">Azospirillum cavernae</name>
    <dbReference type="NCBI Taxonomy" id="2320860"/>
    <lineage>
        <taxon>Bacteria</taxon>
        <taxon>Pseudomonadati</taxon>
        <taxon>Pseudomonadota</taxon>
        <taxon>Alphaproteobacteria</taxon>
        <taxon>Rhodospirillales</taxon>
        <taxon>Azospirillaceae</taxon>
        <taxon>Azospirillum</taxon>
    </lineage>
</organism>
<dbReference type="Gene3D" id="2.40.50.240">
    <property type="entry name" value="NifT/FixU-like"/>
    <property type="match status" value="1"/>
</dbReference>
<reference evidence="1 2" key="1">
    <citation type="submission" date="2018-09" db="EMBL/GenBank/DDBJ databases">
        <authorList>
            <person name="Zhu H."/>
        </authorList>
    </citation>
    <scope>NUCLEOTIDE SEQUENCE [LARGE SCALE GENOMIC DNA]</scope>
    <source>
        <strain evidence="1 2">K2W22B-5</strain>
    </source>
</reference>
<accession>A0A418W375</accession>
<dbReference type="InterPro" id="IPR009727">
    <property type="entry name" value="NifT"/>
</dbReference>
<evidence type="ECO:0000313" key="1">
    <source>
        <dbReference type="EMBL" id="RJF84475.1"/>
    </source>
</evidence>
<name>A0A418W375_9PROT</name>
<comment type="caution">
    <text evidence="1">The sequence shown here is derived from an EMBL/GenBank/DDBJ whole genome shotgun (WGS) entry which is preliminary data.</text>
</comment>
<dbReference type="OrthoDB" id="9805052at2"/>
<dbReference type="InterPro" id="IPR024044">
    <property type="entry name" value="NifT/FixU_barrel-like_dom_sf"/>
</dbReference>